<keyword evidence="4" id="KW-0812">Transmembrane</keyword>
<dbReference type="PROSITE" id="PS51485">
    <property type="entry name" value="PHYTOCYANIN"/>
    <property type="match status" value="1"/>
</dbReference>
<keyword evidence="8" id="KW-1185">Reference proteome</keyword>
<evidence type="ECO:0000256" key="2">
    <source>
        <dbReference type="ARBA" id="ARBA00023180"/>
    </source>
</evidence>
<dbReference type="PANTHER" id="PTHR33021:SF466">
    <property type="entry name" value="OS08G0138100 PROTEIN"/>
    <property type="match status" value="1"/>
</dbReference>
<accession>A0A6G1EIA3</accession>
<keyword evidence="4" id="KW-0472">Membrane</keyword>
<dbReference type="EMBL" id="SPHZ02000003">
    <property type="protein sequence ID" value="KAF0924528.1"/>
    <property type="molecule type" value="Genomic_DNA"/>
</dbReference>
<dbReference type="InterPro" id="IPR003245">
    <property type="entry name" value="Phytocyanin_dom"/>
</dbReference>
<feature type="chain" id="PRO_5026060123" description="Phytocyanin domain-containing protein" evidence="5">
    <location>
        <begin position="25"/>
        <end position="190"/>
    </location>
</feature>
<dbReference type="GO" id="GO:0046872">
    <property type="term" value="F:metal ion binding"/>
    <property type="evidence" value="ECO:0007669"/>
    <property type="project" value="UniProtKB-KW"/>
</dbReference>
<sequence length="190" mass="19344">METMAAKALLLVAMASAMLGTALGATYTVGAPRGSWDLSTNYVQWVSNISFRIGDQIVFKYSPSAHDVVEVSKADYDSCSSSSPVTTFNSGDDTIPLAAAGTRYFICSFNGHCAGGMKVAIKVDATTGSNPAPSPITPRPRTPEAMAPNAMPPTAGGQPVPPSSSASKPAGVASLVGLSLGAIVAGLMVF</sequence>
<dbReference type="InterPro" id="IPR008972">
    <property type="entry name" value="Cupredoxin"/>
</dbReference>
<feature type="transmembrane region" description="Helical" evidence="4">
    <location>
        <begin position="170"/>
        <end position="189"/>
    </location>
</feature>
<dbReference type="OrthoDB" id="687020at2759"/>
<dbReference type="SUPFAM" id="SSF49503">
    <property type="entry name" value="Cupredoxins"/>
    <property type="match status" value="1"/>
</dbReference>
<evidence type="ECO:0000256" key="1">
    <source>
        <dbReference type="ARBA" id="ARBA00022723"/>
    </source>
</evidence>
<protein>
    <recommendedName>
        <fullName evidence="6">Phytocyanin domain-containing protein</fullName>
    </recommendedName>
</protein>
<dbReference type="GO" id="GO:0005886">
    <property type="term" value="C:plasma membrane"/>
    <property type="evidence" value="ECO:0007669"/>
    <property type="project" value="TreeGrafter"/>
</dbReference>
<proteinExistence type="predicted"/>
<feature type="signal peptide" evidence="5">
    <location>
        <begin position="1"/>
        <end position="24"/>
    </location>
</feature>
<evidence type="ECO:0000313" key="8">
    <source>
        <dbReference type="Proteomes" id="UP000479710"/>
    </source>
</evidence>
<dbReference type="Proteomes" id="UP000479710">
    <property type="component" value="Unassembled WGS sequence"/>
</dbReference>
<comment type="caution">
    <text evidence="7">The sequence shown here is derived from an EMBL/GenBank/DDBJ whole genome shotgun (WGS) entry which is preliminary data.</text>
</comment>
<dbReference type="GO" id="GO:0009055">
    <property type="term" value="F:electron transfer activity"/>
    <property type="evidence" value="ECO:0007669"/>
    <property type="project" value="InterPro"/>
</dbReference>
<dbReference type="AlphaFoldDB" id="A0A6G1EIA3"/>
<evidence type="ECO:0000313" key="7">
    <source>
        <dbReference type="EMBL" id="KAF0924528.1"/>
    </source>
</evidence>
<keyword evidence="4" id="KW-1133">Transmembrane helix</keyword>
<dbReference type="Pfam" id="PF02298">
    <property type="entry name" value="Cu_bind_like"/>
    <property type="match status" value="1"/>
</dbReference>
<keyword evidence="1" id="KW-0479">Metal-binding</keyword>
<evidence type="ECO:0000256" key="3">
    <source>
        <dbReference type="SAM" id="MobiDB-lite"/>
    </source>
</evidence>
<dbReference type="PANTHER" id="PTHR33021">
    <property type="entry name" value="BLUE COPPER PROTEIN"/>
    <property type="match status" value="1"/>
</dbReference>
<feature type="domain" description="Phytocyanin" evidence="6">
    <location>
        <begin position="25"/>
        <end position="125"/>
    </location>
</feature>
<feature type="region of interest" description="Disordered" evidence="3">
    <location>
        <begin position="127"/>
        <end position="168"/>
    </location>
</feature>
<evidence type="ECO:0000259" key="6">
    <source>
        <dbReference type="PROSITE" id="PS51485"/>
    </source>
</evidence>
<organism evidence="7 8">
    <name type="scientific">Oryza meyeriana var. granulata</name>
    <dbReference type="NCBI Taxonomy" id="110450"/>
    <lineage>
        <taxon>Eukaryota</taxon>
        <taxon>Viridiplantae</taxon>
        <taxon>Streptophyta</taxon>
        <taxon>Embryophyta</taxon>
        <taxon>Tracheophyta</taxon>
        <taxon>Spermatophyta</taxon>
        <taxon>Magnoliopsida</taxon>
        <taxon>Liliopsida</taxon>
        <taxon>Poales</taxon>
        <taxon>Poaceae</taxon>
        <taxon>BOP clade</taxon>
        <taxon>Oryzoideae</taxon>
        <taxon>Oryzeae</taxon>
        <taxon>Oryzinae</taxon>
        <taxon>Oryza</taxon>
        <taxon>Oryza meyeriana</taxon>
    </lineage>
</organism>
<gene>
    <name evidence="7" type="ORF">E2562_010173</name>
</gene>
<dbReference type="FunFam" id="2.60.40.420:FF:000003">
    <property type="entry name" value="Blue copper"/>
    <property type="match status" value="1"/>
</dbReference>
<name>A0A6G1EIA3_9ORYZ</name>
<evidence type="ECO:0000256" key="5">
    <source>
        <dbReference type="SAM" id="SignalP"/>
    </source>
</evidence>
<evidence type="ECO:0000256" key="4">
    <source>
        <dbReference type="SAM" id="Phobius"/>
    </source>
</evidence>
<reference evidence="7 8" key="1">
    <citation type="submission" date="2019-11" db="EMBL/GenBank/DDBJ databases">
        <title>Whole genome sequence of Oryza granulata.</title>
        <authorList>
            <person name="Li W."/>
        </authorList>
    </citation>
    <scope>NUCLEOTIDE SEQUENCE [LARGE SCALE GENOMIC DNA]</scope>
    <source>
        <strain evidence="8">cv. Menghai</strain>
        <tissue evidence="7">Leaf</tissue>
    </source>
</reference>
<keyword evidence="5" id="KW-0732">Signal</keyword>
<keyword evidence="2" id="KW-0325">Glycoprotein</keyword>
<dbReference type="InterPro" id="IPR039391">
    <property type="entry name" value="Phytocyanin-like"/>
</dbReference>
<dbReference type="Gene3D" id="2.60.40.420">
    <property type="entry name" value="Cupredoxins - blue copper proteins"/>
    <property type="match status" value="1"/>
</dbReference>
<dbReference type="CDD" id="cd04216">
    <property type="entry name" value="Phytocyanin"/>
    <property type="match status" value="1"/>
</dbReference>